<proteinExistence type="predicted"/>
<comment type="caution">
    <text evidence="3">The sequence shown here is derived from an EMBL/GenBank/DDBJ whole genome shotgun (WGS) entry which is preliminary data.</text>
</comment>
<dbReference type="InterPro" id="IPR008547">
    <property type="entry name" value="DUF829_TMEM53"/>
</dbReference>
<organism evidence="3 4">
    <name type="scientific">Lasiosphaeria ovina</name>
    <dbReference type="NCBI Taxonomy" id="92902"/>
    <lineage>
        <taxon>Eukaryota</taxon>
        <taxon>Fungi</taxon>
        <taxon>Dikarya</taxon>
        <taxon>Ascomycota</taxon>
        <taxon>Pezizomycotina</taxon>
        <taxon>Sordariomycetes</taxon>
        <taxon>Sordariomycetidae</taxon>
        <taxon>Sordariales</taxon>
        <taxon>Lasiosphaeriaceae</taxon>
        <taxon>Lasiosphaeria</taxon>
    </lineage>
</organism>
<gene>
    <name evidence="3" type="ORF">B0T24DRAFT_690539</name>
</gene>
<feature type="transmembrane region" description="Helical" evidence="2">
    <location>
        <begin position="203"/>
        <end position="225"/>
    </location>
</feature>
<reference evidence="3" key="1">
    <citation type="journal article" date="2023" name="Mol. Phylogenet. Evol.">
        <title>Genome-scale phylogeny and comparative genomics of the fungal order Sordariales.</title>
        <authorList>
            <person name="Hensen N."/>
            <person name="Bonometti L."/>
            <person name="Westerberg I."/>
            <person name="Brannstrom I.O."/>
            <person name="Guillou S."/>
            <person name="Cros-Aarteil S."/>
            <person name="Calhoun S."/>
            <person name="Haridas S."/>
            <person name="Kuo A."/>
            <person name="Mondo S."/>
            <person name="Pangilinan J."/>
            <person name="Riley R."/>
            <person name="LaButti K."/>
            <person name="Andreopoulos B."/>
            <person name="Lipzen A."/>
            <person name="Chen C."/>
            <person name="Yan M."/>
            <person name="Daum C."/>
            <person name="Ng V."/>
            <person name="Clum A."/>
            <person name="Steindorff A."/>
            <person name="Ohm R.A."/>
            <person name="Martin F."/>
            <person name="Silar P."/>
            <person name="Natvig D.O."/>
            <person name="Lalanne C."/>
            <person name="Gautier V."/>
            <person name="Ament-Velasquez S.L."/>
            <person name="Kruys A."/>
            <person name="Hutchinson M.I."/>
            <person name="Powell A.J."/>
            <person name="Barry K."/>
            <person name="Miller A.N."/>
            <person name="Grigoriev I.V."/>
            <person name="Debuchy R."/>
            <person name="Gladieux P."/>
            <person name="Hiltunen Thoren M."/>
            <person name="Johannesson H."/>
        </authorList>
    </citation>
    <scope>NUCLEOTIDE SEQUENCE</scope>
    <source>
        <strain evidence="3">CBS 958.72</strain>
    </source>
</reference>
<accession>A0AAE0MZB8</accession>
<reference evidence="3" key="2">
    <citation type="submission" date="2023-06" db="EMBL/GenBank/DDBJ databases">
        <authorList>
            <consortium name="Lawrence Berkeley National Laboratory"/>
            <person name="Haridas S."/>
            <person name="Hensen N."/>
            <person name="Bonometti L."/>
            <person name="Westerberg I."/>
            <person name="Brannstrom I.O."/>
            <person name="Guillou S."/>
            <person name="Cros-Aarteil S."/>
            <person name="Calhoun S."/>
            <person name="Kuo A."/>
            <person name="Mondo S."/>
            <person name="Pangilinan J."/>
            <person name="Riley R."/>
            <person name="Labutti K."/>
            <person name="Andreopoulos B."/>
            <person name="Lipzen A."/>
            <person name="Chen C."/>
            <person name="Yanf M."/>
            <person name="Daum C."/>
            <person name="Ng V."/>
            <person name="Clum A."/>
            <person name="Steindorff A."/>
            <person name="Ohm R."/>
            <person name="Martin F."/>
            <person name="Silar P."/>
            <person name="Natvig D."/>
            <person name="Lalanne C."/>
            <person name="Gautier V."/>
            <person name="Ament-Velasquez S.L."/>
            <person name="Kruys A."/>
            <person name="Hutchinson M.I."/>
            <person name="Powell A.J."/>
            <person name="Barry K."/>
            <person name="Miller A.N."/>
            <person name="Grigoriev I.V."/>
            <person name="Debuchy R."/>
            <person name="Gladieux P."/>
            <person name="Thoren M.H."/>
            <person name="Johannesson H."/>
        </authorList>
    </citation>
    <scope>NUCLEOTIDE SEQUENCE</scope>
    <source>
        <strain evidence="3">CBS 958.72</strain>
    </source>
</reference>
<evidence type="ECO:0000256" key="2">
    <source>
        <dbReference type="SAM" id="Phobius"/>
    </source>
</evidence>
<evidence type="ECO:0000256" key="1">
    <source>
        <dbReference type="SAM" id="MobiDB-lite"/>
    </source>
</evidence>
<dbReference type="InterPro" id="IPR029058">
    <property type="entry name" value="AB_hydrolase_fold"/>
</dbReference>
<keyword evidence="2" id="KW-0472">Membrane</keyword>
<sequence>MSTAAPQRRGAGGLSSMMEKLPPRVYLLRPPPNKTIRGPGADADAPGLIIIFGWMNAGDGPLAKYVSQYQALFPASAILLATCTFAGMTFPWLGLREARVAATATRAILEPDDNETQKSSPHSAAAAGPPPHPRLLVHVFSNAGSTMLYHLYTAYAATGSSYNGKTAALPLHATIFDSTPAPFTPQTLLQGILSGAPSAVARLAITPAAYIYVALVWVVVAVLRLPDHIGDLGPRAHNDAARVREANRVYCYGPADRITPAAAVERHAADAEAAGFRVRREVFDGSGHVAHARKHADRYWSVVRRTWDEARFEARP</sequence>
<dbReference type="PANTHER" id="PTHR12265">
    <property type="entry name" value="TRANSMEMBRANE PROTEIN 53"/>
    <property type="match status" value="1"/>
</dbReference>
<keyword evidence="2" id="KW-0812">Transmembrane</keyword>
<dbReference type="EMBL" id="JAULSN010000010">
    <property type="protein sequence ID" value="KAK3361960.1"/>
    <property type="molecule type" value="Genomic_DNA"/>
</dbReference>
<keyword evidence="4" id="KW-1185">Reference proteome</keyword>
<feature type="transmembrane region" description="Helical" evidence="2">
    <location>
        <begin position="71"/>
        <end position="93"/>
    </location>
</feature>
<evidence type="ECO:0000313" key="4">
    <source>
        <dbReference type="Proteomes" id="UP001287356"/>
    </source>
</evidence>
<dbReference type="PANTHER" id="PTHR12265:SF40">
    <property type="entry name" value="DUF829-DOMAIN-CONTAINING PROTEIN"/>
    <property type="match status" value="1"/>
</dbReference>
<evidence type="ECO:0000313" key="3">
    <source>
        <dbReference type="EMBL" id="KAK3361960.1"/>
    </source>
</evidence>
<dbReference type="Proteomes" id="UP001287356">
    <property type="component" value="Unassembled WGS sequence"/>
</dbReference>
<evidence type="ECO:0008006" key="5">
    <source>
        <dbReference type="Google" id="ProtNLM"/>
    </source>
</evidence>
<protein>
    <recommendedName>
        <fullName evidence="5">Indole-diterpene biosynthesis protein PaxU</fullName>
    </recommendedName>
</protein>
<dbReference type="SUPFAM" id="SSF53474">
    <property type="entry name" value="alpha/beta-Hydrolases"/>
    <property type="match status" value="1"/>
</dbReference>
<feature type="region of interest" description="Disordered" evidence="1">
    <location>
        <begin position="108"/>
        <end position="130"/>
    </location>
</feature>
<dbReference type="Pfam" id="PF05705">
    <property type="entry name" value="DUF829"/>
    <property type="match status" value="1"/>
</dbReference>
<dbReference type="AlphaFoldDB" id="A0AAE0MZB8"/>
<keyword evidence="2" id="KW-1133">Transmembrane helix</keyword>
<name>A0AAE0MZB8_9PEZI</name>